<dbReference type="InterPro" id="IPR013083">
    <property type="entry name" value="Znf_RING/FYVE/PHD"/>
</dbReference>
<evidence type="ECO:0000313" key="5">
    <source>
        <dbReference type="Proteomes" id="UP000653454"/>
    </source>
</evidence>
<dbReference type="Gene3D" id="3.30.40.10">
    <property type="entry name" value="Zinc/RING finger domain, C3HC4 (zinc finger)"/>
    <property type="match status" value="1"/>
</dbReference>
<dbReference type="EMBL" id="CAJHNJ030000037">
    <property type="protein sequence ID" value="CAG9129091.1"/>
    <property type="molecule type" value="Genomic_DNA"/>
</dbReference>
<dbReference type="SUPFAM" id="SSF57903">
    <property type="entry name" value="FYVE/PHD zinc finger"/>
    <property type="match status" value="1"/>
</dbReference>
<dbReference type="Pfam" id="PF25298">
    <property type="entry name" value="Baculo_FP_2nd"/>
    <property type="match status" value="1"/>
</dbReference>
<dbReference type="EMBL" id="CAJHNJ030000005">
    <property type="protein sequence ID" value="CAG9098118.1"/>
    <property type="molecule type" value="Genomic_DNA"/>
</dbReference>
<dbReference type="PANTHER" id="PTHR11505">
    <property type="entry name" value="L1 TRANSPOSABLE ELEMENT-RELATED"/>
    <property type="match status" value="1"/>
</dbReference>
<dbReference type="AlphaFoldDB" id="A0A8S4DGG4"/>
<protein>
    <submittedName>
        <fullName evidence="3">(diamondback moth) hypothetical protein</fullName>
    </submittedName>
</protein>
<sequence length="309" mass="34991">MYKCGRCNAEMSDGALCSVCSRHFDFPCSGITEAGYRKLGDRKASWRCPSCKAGSSPQVTPKVSAPNVEQLYKELQLITKKLAPLTTLVEDVKTIRSDIDGLMASVENAHASIKDFNDSVNVLSSRLKLVEERMEIIPDLEKKLSDLQEETNQREQWLRANNLEIKGVPQKQGENLLDIVVKIGSEINYPVTKTSINYVARVPSRDTSTPKPIIVSFINRYMKEDFIAAARSLNKPLTPENINLHGTMRIYINDHLTVANKQLLLKTKEAARQYDFQFVWVKHCKILVRKNTTSHIIKIRSAIDLKKIM</sequence>
<evidence type="ECO:0000313" key="3">
    <source>
        <dbReference type="EMBL" id="CAG9098118.1"/>
    </source>
</evidence>
<feature type="coiled-coil region" evidence="1">
    <location>
        <begin position="130"/>
        <end position="160"/>
    </location>
</feature>
<feature type="domain" description="FP protein C-terminal" evidence="2">
    <location>
        <begin position="257"/>
        <end position="308"/>
    </location>
</feature>
<dbReference type="InterPro" id="IPR057251">
    <property type="entry name" value="FP_C"/>
</dbReference>
<reference evidence="3" key="1">
    <citation type="submission" date="2020-11" db="EMBL/GenBank/DDBJ databases">
        <authorList>
            <person name="Whiteford S."/>
        </authorList>
    </citation>
    <scope>NUCLEOTIDE SEQUENCE</scope>
</reference>
<evidence type="ECO:0000313" key="4">
    <source>
        <dbReference type="EMBL" id="CAG9129091.1"/>
    </source>
</evidence>
<proteinExistence type="predicted"/>
<accession>A0A8S4DGG4</accession>
<evidence type="ECO:0000259" key="2">
    <source>
        <dbReference type="Pfam" id="PF25298"/>
    </source>
</evidence>
<dbReference type="InterPro" id="IPR004244">
    <property type="entry name" value="Transposase_22"/>
</dbReference>
<name>A0A8S4DGG4_PLUXY</name>
<dbReference type="Gene3D" id="3.30.70.1820">
    <property type="entry name" value="L1 transposable element, RRM domain"/>
    <property type="match status" value="1"/>
</dbReference>
<evidence type="ECO:0000256" key="1">
    <source>
        <dbReference type="SAM" id="Coils"/>
    </source>
</evidence>
<comment type="caution">
    <text evidence="3">The sequence shown here is derived from an EMBL/GenBank/DDBJ whole genome shotgun (WGS) entry which is preliminary data.</text>
</comment>
<keyword evidence="5" id="KW-1185">Reference proteome</keyword>
<gene>
    <name evidence="3" type="ORF">PLXY2_LOCUS2199</name>
    <name evidence="4" type="ORF">PLXY2_LOCUS9394</name>
</gene>
<organism evidence="3 5">
    <name type="scientific">Plutella xylostella</name>
    <name type="common">Diamondback moth</name>
    <name type="synonym">Plutella maculipennis</name>
    <dbReference type="NCBI Taxonomy" id="51655"/>
    <lineage>
        <taxon>Eukaryota</taxon>
        <taxon>Metazoa</taxon>
        <taxon>Ecdysozoa</taxon>
        <taxon>Arthropoda</taxon>
        <taxon>Hexapoda</taxon>
        <taxon>Insecta</taxon>
        <taxon>Pterygota</taxon>
        <taxon>Neoptera</taxon>
        <taxon>Endopterygota</taxon>
        <taxon>Lepidoptera</taxon>
        <taxon>Glossata</taxon>
        <taxon>Ditrysia</taxon>
        <taxon>Yponomeutoidea</taxon>
        <taxon>Plutellidae</taxon>
        <taxon>Plutella</taxon>
    </lineage>
</organism>
<dbReference type="InterPro" id="IPR011011">
    <property type="entry name" value="Znf_FYVE_PHD"/>
</dbReference>
<keyword evidence="1" id="KW-0175">Coiled coil</keyword>
<dbReference type="Proteomes" id="UP000653454">
    <property type="component" value="Unassembled WGS sequence"/>
</dbReference>